<evidence type="ECO:0000256" key="9">
    <source>
        <dbReference type="ARBA" id="ARBA00023157"/>
    </source>
</evidence>
<proteinExistence type="predicted"/>
<dbReference type="EC" id="7.1.1.8" evidence="10"/>
<dbReference type="GO" id="GO:0016020">
    <property type="term" value="C:membrane"/>
    <property type="evidence" value="ECO:0007669"/>
    <property type="project" value="UniProtKB-SubCell"/>
</dbReference>
<comment type="subunit">
    <text evidence="11">The main subunits of complex b-c1 are: cytochrome b, cytochrome c1 and the Rieske protein.</text>
</comment>
<feature type="transmembrane region" description="Helical" evidence="10">
    <location>
        <begin position="27"/>
        <end position="48"/>
    </location>
</feature>
<evidence type="ECO:0000256" key="10">
    <source>
        <dbReference type="RuleBase" id="RU004494"/>
    </source>
</evidence>
<dbReference type="InterPro" id="IPR005805">
    <property type="entry name" value="Rieske_Fe-S_prot_C"/>
</dbReference>
<dbReference type="EMBL" id="CP019697">
    <property type="protein sequence ID" value="AQS51631.1"/>
    <property type="molecule type" value="Genomic_DNA"/>
</dbReference>
<dbReference type="InterPro" id="IPR014349">
    <property type="entry name" value="Rieske_Fe-S_prot"/>
</dbReference>
<keyword evidence="4" id="KW-0479">Metal-binding</keyword>
<dbReference type="Pfam" id="PF00355">
    <property type="entry name" value="Rieske"/>
    <property type="match status" value="1"/>
</dbReference>
<dbReference type="Proteomes" id="UP000189369">
    <property type="component" value="Chromosome"/>
</dbReference>
<evidence type="ECO:0000256" key="7">
    <source>
        <dbReference type="ARBA" id="ARBA00023014"/>
    </source>
</evidence>
<gene>
    <name evidence="13" type="ORF">PAEH1_08765</name>
</gene>
<keyword evidence="2 10" id="KW-0812">Transmembrane</keyword>
<dbReference type="PROSITE" id="PS51318">
    <property type="entry name" value="TAT"/>
    <property type="match status" value="1"/>
</dbReference>
<comment type="miscellaneous">
    <text evidence="10">The Rieske protein is a high potential 2Fe-2S protein.</text>
</comment>
<comment type="catalytic activity">
    <reaction evidence="10">
        <text>a quinol + 2 Fe(III)-[cytochrome c](out) = a quinone + 2 Fe(II)-[cytochrome c](out) + 2 H(+)(out)</text>
        <dbReference type="Rhea" id="RHEA:11484"/>
        <dbReference type="Rhea" id="RHEA-COMP:10350"/>
        <dbReference type="Rhea" id="RHEA-COMP:14399"/>
        <dbReference type="ChEBI" id="CHEBI:15378"/>
        <dbReference type="ChEBI" id="CHEBI:24646"/>
        <dbReference type="ChEBI" id="CHEBI:29033"/>
        <dbReference type="ChEBI" id="CHEBI:29034"/>
        <dbReference type="ChEBI" id="CHEBI:132124"/>
        <dbReference type="EC" id="7.1.1.8"/>
    </reaction>
</comment>
<keyword evidence="10" id="KW-0249">Electron transport</keyword>
<dbReference type="AlphaFoldDB" id="A0A1U9K0S0"/>
<evidence type="ECO:0000313" key="13">
    <source>
        <dbReference type="EMBL" id="AQS51631.1"/>
    </source>
</evidence>
<dbReference type="InterPro" id="IPR006317">
    <property type="entry name" value="Ubiquinol_cyt_c_Rdtase_Fe-S-su"/>
</dbReference>
<accession>A0A1U9K0S0</accession>
<evidence type="ECO:0000256" key="2">
    <source>
        <dbReference type="ARBA" id="ARBA00022692"/>
    </source>
</evidence>
<dbReference type="CDD" id="cd03470">
    <property type="entry name" value="Rieske_cytochrome_bc1"/>
    <property type="match status" value="1"/>
</dbReference>
<dbReference type="InterPro" id="IPR017941">
    <property type="entry name" value="Rieske_2Fe-2S"/>
</dbReference>
<comment type="cofactor">
    <cofactor evidence="10">
        <name>[2Fe-2S] cluster</name>
        <dbReference type="ChEBI" id="CHEBI:190135"/>
    </cofactor>
    <text evidence="10">Binds 1 [2Fe-2S] cluster per subunit.</text>
</comment>
<dbReference type="PRINTS" id="PR00162">
    <property type="entry name" value="RIESKE"/>
</dbReference>
<dbReference type="SUPFAM" id="SSF50022">
    <property type="entry name" value="ISP domain"/>
    <property type="match status" value="1"/>
</dbReference>
<evidence type="ECO:0000256" key="5">
    <source>
        <dbReference type="ARBA" id="ARBA00022989"/>
    </source>
</evidence>
<dbReference type="PROSITE" id="PS51296">
    <property type="entry name" value="RIESKE"/>
    <property type="match status" value="1"/>
</dbReference>
<comment type="subcellular location">
    <subcellularLocation>
        <location evidence="1">Membrane</location>
        <topology evidence="1">Single-pass membrane protein</topology>
    </subcellularLocation>
</comment>
<sequence>MSQITTQPNDNGAEENAILPSDPARRFWVTTACAVGGVAGVATAVPFVGSFAPSAKARAAGAPVEVDISTLAPGEMRTVEWRGNPIWILHRTESQLAALASNDSELADPNSSRPGFTPEYAQNEYRSRRPEIFVCIGICTHLGCSPTPRLENGAQPGLPSSWNGGFLCPCHGSTFDLAGRVFSNKPAPDNLEIPPYEFSPDGTRVIIGVDENNKA</sequence>
<dbReference type="InterPro" id="IPR036922">
    <property type="entry name" value="Rieske_2Fe-2S_sf"/>
</dbReference>
<dbReference type="Gene3D" id="2.102.10.10">
    <property type="entry name" value="Rieske [2Fe-2S] iron-sulphur domain"/>
    <property type="match status" value="1"/>
</dbReference>
<reference evidence="13 14" key="1">
    <citation type="submission" date="2017-01" db="EMBL/GenBank/DDBJ databases">
        <title>Complete Genome Sequence of Paenalcaligenes hominis, Isolated from a paraplegic Patient with neurogenic bladder.</title>
        <authorList>
            <person name="Mukhopadhyay R."/>
            <person name="Joaquin J."/>
            <person name="Hogue R."/>
            <person name="Kilaru A."/>
            <person name="Jospin G."/>
            <person name="Mars K."/>
            <person name="Eisen J.A."/>
            <person name="Chaturvedi V."/>
        </authorList>
    </citation>
    <scope>NUCLEOTIDE SEQUENCE [LARGE SCALE GENOMIC DNA]</scope>
    <source>
        <strain evidence="13 14">15S00501</strain>
    </source>
</reference>
<dbReference type="GO" id="GO:0051537">
    <property type="term" value="F:2 iron, 2 sulfur cluster binding"/>
    <property type="evidence" value="ECO:0007669"/>
    <property type="project" value="UniProtKB-KW"/>
</dbReference>
<dbReference type="STRING" id="643674.PAEH1_08765"/>
<keyword evidence="5 10" id="KW-1133">Transmembrane helix</keyword>
<dbReference type="NCBIfam" id="TIGR01416">
    <property type="entry name" value="Rieske_proteo"/>
    <property type="match status" value="1"/>
</dbReference>
<evidence type="ECO:0000256" key="6">
    <source>
        <dbReference type="ARBA" id="ARBA00023004"/>
    </source>
</evidence>
<keyword evidence="10" id="KW-0813">Transport</keyword>
<evidence type="ECO:0000256" key="4">
    <source>
        <dbReference type="ARBA" id="ARBA00022723"/>
    </source>
</evidence>
<keyword evidence="3" id="KW-0001">2Fe-2S</keyword>
<keyword evidence="9" id="KW-1015">Disulfide bond</keyword>
<dbReference type="GO" id="GO:0008121">
    <property type="term" value="F:quinol-cytochrome-c reductase activity"/>
    <property type="evidence" value="ECO:0007669"/>
    <property type="project" value="UniProtKB-EC"/>
</dbReference>
<dbReference type="InterPro" id="IPR006311">
    <property type="entry name" value="TAT_signal"/>
</dbReference>
<evidence type="ECO:0000256" key="11">
    <source>
        <dbReference type="RuleBase" id="RU004497"/>
    </source>
</evidence>
<organism evidence="13 14">
    <name type="scientific">Paenalcaligenes hominis</name>
    <dbReference type="NCBI Taxonomy" id="643674"/>
    <lineage>
        <taxon>Bacteria</taxon>
        <taxon>Pseudomonadati</taxon>
        <taxon>Pseudomonadota</taxon>
        <taxon>Betaproteobacteria</taxon>
        <taxon>Burkholderiales</taxon>
        <taxon>Alcaligenaceae</taxon>
        <taxon>Paenalcaligenes</taxon>
    </lineage>
</organism>
<keyword evidence="8 10" id="KW-0472">Membrane</keyword>
<protein>
    <recommendedName>
        <fullName evidence="10">Ubiquinol-cytochrome c reductase iron-sulfur subunit</fullName>
        <ecNumber evidence="10">7.1.1.8</ecNumber>
    </recommendedName>
</protein>
<feature type="domain" description="Rieske" evidence="12">
    <location>
        <begin position="99"/>
        <end position="205"/>
    </location>
</feature>
<dbReference type="KEGG" id="phn:PAEH1_08765"/>
<name>A0A1U9K0S0_9BURK</name>
<keyword evidence="6" id="KW-0408">Iron</keyword>
<dbReference type="OrthoDB" id="9767869at2"/>
<keyword evidence="7" id="KW-0411">Iron-sulfur</keyword>
<evidence type="ECO:0000256" key="3">
    <source>
        <dbReference type="ARBA" id="ARBA00022714"/>
    </source>
</evidence>
<evidence type="ECO:0000259" key="12">
    <source>
        <dbReference type="PROSITE" id="PS51296"/>
    </source>
</evidence>
<dbReference type="GO" id="GO:0046872">
    <property type="term" value="F:metal ion binding"/>
    <property type="evidence" value="ECO:0007669"/>
    <property type="project" value="UniProtKB-KW"/>
</dbReference>
<evidence type="ECO:0000256" key="8">
    <source>
        <dbReference type="ARBA" id="ARBA00023136"/>
    </source>
</evidence>
<dbReference type="PANTHER" id="PTHR10134">
    <property type="entry name" value="CYTOCHROME B-C1 COMPLEX SUBUNIT RIESKE, MITOCHONDRIAL"/>
    <property type="match status" value="1"/>
</dbReference>
<evidence type="ECO:0000313" key="14">
    <source>
        <dbReference type="Proteomes" id="UP000189369"/>
    </source>
</evidence>
<evidence type="ECO:0000256" key="1">
    <source>
        <dbReference type="ARBA" id="ARBA00004167"/>
    </source>
</evidence>